<dbReference type="SUPFAM" id="SSF64263">
    <property type="entry name" value="Prokaryotic ribosomal protein L17"/>
    <property type="match status" value="1"/>
</dbReference>
<reference evidence="5 6" key="1">
    <citation type="submission" date="2015-04" db="EMBL/GenBank/DDBJ databases">
        <title>Complete Genome Sequence of Kosmotoga pacifica SLHLJ1.</title>
        <authorList>
            <person name="Jiang L.J."/>
            <person name="Shao Z.Z."/>
            <person name="Jebbar M."/>
        </authorList>
    </citation>
    <scope>NUCLEOTIDE SEQUENCE [LARGE SCALE GENOMIC DNA]</scope>
    <source>
        <strain evidence="5 6">SLHLJ1</strain>
    </source>
</reference>
<dbReference type="GO" id="GO:0006412">
    <property type="term" value="P:translation"/>
    <property type="evidence" value="ECO:0007669"/>
    <property type="project" value="UniProtKB-UniRule"/>
</dbReference>
<dbReference type="KEGG" id="kpf:IX53_08885"/>
<evidence type="ECO:0000256" key="3">
    <source>
        <dbReference type="ARBA" id="ARBA00023274"/>
    </source>
</evidence>
<keyword evidence="3 4" id="KW-0687">Ribonucleoprotein</keyword>
<dbReference type="PROSITE" id="PS01167">
    <property type="entry name" value="RIBOSOMAL_L17"/>
    <property type="match status" value="1"/>
</dbReference>
<dbReference type="STRING" id="1330330.IX53_08885"/>
<accession>A0A0G2ZEC6</accession>
<comment type="subunit">
    <text evidence="4">Part of the 50S ribosomal subunit. Contacts protein L32.</text>
</comment>
<dbReference type="AlphaFoldDB" id="A0A0G2ZEC6"/>
<dbReference type="PATRIC" id="fig|1330330.3.peg.1807"/>
<evidence type="ECO:0000313" key="6">
    <source>
        <dbReference type="Proteomes" id="UP000035159"/>
    </source>
</evidence>
<protein>
    <recommendedName>
        <fullName evidence="4">Large ribosomal subunit protein bL17</fullName>
    </recommendedName>
</protein>
<gene>
    <name evidence="4" type="primary">rplQ</name>
    <name evidence="5" type="ORF">IX53_08885</name>
</gene>
<comment type="similarity">
    <text evidence="1 4">Belongs to the bacterial ribosomal protein bL17 family.</text>
</comment>
<dbReference type="Gene3D" id="3.90.1030.10">
    <property type="entry name" value="Ribosomal protein L17"/>
    <property type="match status" value="1"/>
</dbReference>
<proteinExistence type="inferred from homology"/>
<dbReference type="RefSeq" id="WP_047755049.1">
    <property type="nucleotide sequence ID" value="NZ_CAJUHA010000005.1"/>
</dbReference>
<dbReference type="InterPro" id="IPR047859">
    <property type="entry name" value="Ribosomal_bL17_CS"/>
</dbReference>
<dbReference type="Proteomes" id="UP000035159">
    <property type="component" value="Chromosome"/>
</dbReference>
<dbReference type="PANTHER" id="PTHR14413">
    <property type="entry name" value="RIBOSOMAL PROTEIN L17"/>
    <property type="match status" value="1"/>
</dbReference>
<dbReference type="EMBL" id="CP011232">
    <property type="protein sequence ID" value="AKI97914.1"/>
    <property type="molecule type" value="Genomic_DNA"/>
</dbReference>
<dbReference type="InterPro" id="IPR000456">
    <property type="entry name" value="Ribosomal_bL17"/>
</dbReference>
<sequence length="150" mass="17194">MRHRMHKKKLNRPHNQRVALMRGLAREVFEHGTIMTTTTKAKAVKPFVESIITKAKEAALCARQIAEKSEGDPELVALKARNVALRREINRHFNDRKLVKKICDEIAVNYLNRNGGYTRIVKVGRRRGDAAELSILQLIKPEETKNSEEN</sequence>
<organism evidence="5 6">
    <name type="scientific">Kosmotoga pacifica</name>
    <dbReference type="NCBI Taxonomy" id="1330330"/>
    <lineage>
        <taxon>Bacteria</taxon>
        <taxon>Thermotogati</taxon>
        <taxon>Thermotogota</taxon>
        <taxon>Thermotogae</taxon>
        <taxon>Kosmotogales</taxon>
        <taxon>Kosmotogaceae</taxon>
        <taxon>Kosmotoga</taxon>
    </lineage>
</organism>
<keyword evidence="2 4" id="KW-0689">Ribosomal protein</keyword>
<dbReference type="GO" id="GO:0003735">
    <property type="term" value="F:structural constituent of ribosome"/>
    <property type="evidence" value="ECO:0007669"/>
    <property type="project" value="InterPro"/>
</dbReference>
<name>A0A0G2ZEC6_9BACT</name>
<dbReference type="HAMAP" id="MF_01368">
    <property type="entry name" value="Ribosomal_bL17"/>
    <property type="match status" value="1"/>
</dbReference>
<evidence type="ECO:0000256" key="4">
    <source>
        <dbReference type="HAMAP-Rule" id="MF_01368"/>
    </source>
</evidence>
<evidence type="ECO:0000256" key="2">
    <source>
        <dbReference type="ARBA" id="ARBA00022980"/>
    </source>
</evidence>
<evidence type="ECO:0000256" key="1">
    <source>
        <dbReference type="ARBA" id="ARBA00008777"/>
    </source>
</evidence>
<dbReference type="PANTHER" id="PTHR14413:SF16">
    <property type="entry name" value="LARGE RIBOSOMAL SUBUNIT PROTEIN BL17M"/>
    <property type="match status" value="1"/>
</dbReference>
<dbReference type="InterPro" id="IPR036373">
    <property type="entry name" value="Ribosomal_bL17_sf"/>
</dbReference>
<dbReference type="OrthoDB" id="9809073at2"/>
<dbReference type="Pfam" id="PF01196">
    <property type="entry name" value="Ribosomal_L17"/>
    <property type="match status" value="1"/>
</dbReference>
<keyword evidence="6" id="KW-1185">Reference proteome</keyword>
<dbReference type="GO" id="GO:0022625">
    <property type="term" value="C:cytosolic large ribosomal subunit"/>
    <property type="evidence" value="ECO:0007669"/>
    <property type="project" value="TreeGrafter"/>
</dbReference>
<evidence type="ECO:0000313" key="5">
    <source>
        <dbReference type="EMBL" id="AKI97914.1"/>
    </source>
</evidence>